<reference evidence="5 6" key="1">
    <citation type="submission" date="2024-03" db="EMBL/GenBank/DDBJ databases">
        <title>Genome-scale model development and genomic sequencing of the oleaginous clade Lipomyces.</title>
        <authorList>
            <consortium name="Lawrence Berkeley National Laboratory"/>
            <person name="Czajka J.J."/>
            <person name="Han Y."/>
            <person name="Kim J."/>
            <person name="Mondo S.J."/>
            <person name="Hofstad B.A."/>
            <person name="Robles A."/>
            <person name="Haridas S."/>
            <person name="Riley R."/>
            <person name="LaButti K."/>
            <person name="Pangilinan J."/>
            <person name="Andreopoulos W."/>
            <person name="Lipzen A."/>
            <person name="Yan J."/>
            <person name="Wang M."/>
            <person name="Ng V."/>
            <person name="Grigoriev I.V."/>
            <person name="Spatafora J.W."/>
            <person name="Magnuson J.K."/>
            <person name="Baker S.E."/>
            <person name="Pomraning K.R."/>
        </authorList>
    </citation>
    <scope>NUCLEOTIDE SEQUENCE [LARGE SCALE GENOMIC DNA]</scope>
    <source>
        <strain evidence="5 6">Phaff 52-87</strain>
    </source>
</reference>
<feature type="region of interest" description="Disordered" evidence="2">
    <location>
        <begin position="1"/>
        <end position="71"/>
    </location>
</feature>
<organism evidence="5 6">
    <name type="scientific">Myxozyma melibiosi</name>
    <dbReference type="NCBI Taxonomy" id="54550"/>
    <lineage>
        <taxon>Eukaryota</taxon>
        <taxon>Fungi</taxon>
        <taxon>Dikarya</taxon>
        <taxon>Ascomycota</taxon>
        <taxon>Saccharomycotina</taxon>
        <taxon>Lipomycetes</taxon>
        <taxon>Lipomycetales</taxon>
        <taxon>Lipomycetaceae</taxon>
        <taxon>Myxozyma</taxon>
    </lineage>
</organism>
<comment type="caution">
    <text evidence="5">The sequence shown here is derived from an EMBL/GenBank/DDBJ whole genome shotgun (WGS) entry which is preliminary data.</text>
</comment>
<evidence type="ECO:0000256" key="1">
    <source>
        <dbReference type="ARBA" id="ARBA00023242"/>
    </source>
</evidence>
<name>A0ABR1F6A2_9ASCO</name>
<dbReference type="InterPro" id="IPR007219">
    <property type="entry name" value="XnlR_reg_dom"/>
</dbReference>
<dbReference type="PANTHER" id="PTHR47785:SF1">
    <property type="entry name" value="TRANSCRIPTION FACTOR, PUTATIVE (AFU_ORTHOLOGUE AFUA_5G14530)-RELATED"/>
    <property type="match status" value="1"/>
</dbReference>
<dbReference type="RefSeq" id="XP_064768394.1">
    <property type="nucleotide sequence ID" value="XM_064914926.1"/>
</dbReference>
<proteinExistence type="predicted"/>
<dbReference type="Proteomes" id="UP001498771">
    <property type="component" value="Unassembled WGS sequence"/>
</dbReference>
<feature type="transmembrane region" description="Helical" evidence="3">
    <location>
        <begin position="545"/>
        <end position="567"/>
    </location>
</feature>
<sequence>MTSTRIQTPASPVPPRDLPAGPRRRCSNNLGRSTSGRDAGKRCCPKRDLPRPHRRRRLATGSGGGLRGLGKPKTDLVLETLLQLRSEISDLNHKIDNNLLQQSSPSPSQQQHRLYLQSDLAQTPPGPPPFQSPSYISCQSVPRDSPELDVSIPPSHHSATEKFLSWEIFDGAPRLRSRFVSTFLLESQRPAIHPMASDTTTESVGISAEDWHRLSQGYQQNVNFFYPVMSKQRLSELYPTLCSSSLDGCLASLVVALGDACLYVEQRYKNDNNRAEDGNLSIWTLANSVDGLAAFRHALGLIHMALTDMSVTALLCLLSTALYFTYMQRPLQVNVFLNACAQKCLVMMQYSTSNMSTQEYETVKRIFWSCFIMESDILIELERVPQSGCAEMESQVTLPAKFETHDSSETSDLSTLYFLACISIRRLLNRIHKLLYAKQSAVPDMNLIKELDTQIEEWREVLPPYLRFELADISKPAQNSYQGFLRQRYLAARSVIFRPVFTFVVTMNLRGSRPPGFDDAVKSAGLCIEAVMLHMNNLRGFTHTVVIDTWICSLSMAGVVLVLYIAFHTPPLRQILEEKYGVERVHECVTELQNKLDGFMRSAPEISPSVRQCVDMIGEVRAILWGDVE</sequence>
<accession>A0ABR1F6A2</accession>
<keyword evidence="6" id="KW-1185">Reference proteome</keyword>
<evidence type="ECO:0000313" key="5">
    <source>
        <dbReference type="EMBL" id="KAK7205361.1"/>
    </source>
</evidence>
<keyword evidence="3" id="KW-0812">Transmembrane</keyword>
<feature type="domain" description="Xylanolytic transcriptional activator regulatory" evidence="4">
    <location>
        <begin position="219"/>
        <end position="460"/>
    </location>
</feature>
<evidence type="ECO:0000256" key="2">
    <source>
        <dbReference type="SAM" id="MobiDB-lite"/>
    </source>
</evidence>
<dbReference type="CDD" id="cd12148">
    <property type="entry name" value="fungal_TF_MHR"/>
    <property type="match status" value="1"/>
</dbReference>
<feature type="compositionally biased region" description="Basic and acidic residues" evidence="2">
    <location>
        <begin position="38"/>
        <end position="51"/>
    </location>
</feature>
<feature type="region of interest" description="Disordered" evidence="2">
    <location>
        <begin position="119"/>
        <end position="154"/>
    </location>
</feature>
<evidence type="ECO:0000259" key="4">
    <source>
        <dbReference type="Pfam" id="PF04082"/>
    </source>
</evidence>
<keyword evidence="1" id="KW-0539">Nucleus</keyword>
<dbReference type="PANTHER" id="PTHR47785">
    <property type="entry name" value="ZN(II)2CYS6 TRANSCRIPTION FACTOR (EUROFUNG)-RELATED-RELATED"/>
    <property type="match status" value="1"/>
</dbReference>
<feature type="compositionally biased region" description="Polar residues" evidence="2">
    <location>
        <begin position="1"/>
        <end position="10"/>
    </location>
</feature>
<dbReference type="EMBL" id="JBBJBU010000005">
    <property type="protein sequence ID" value="KAK7205361.1"/>
    <property type="molecule type" value="Genomic_DNA"/>
</dbReference>
<keyword evidence="3" id="KW-0472">Membrane</keyword>
<dbReference type="GeneID" id="90040438"/>
<dbReference type="Pfam" id="PF04082">
    <property type="entry name" value="Fungal_trans"/>
    <property type="match status" value="1"/>
</dbReference>
<gene>
    <name evidence="5" type="ORF">BZA70DRAFT_310557</name>
</gene>
<feature type="transmembrane region" description="Helical" evidence="3">
    <location>
        <begin position="301"/>
        <end position="324"/>
    </location>
</feature>
<feature type="compositionally biased region" description="Polar residues" evidence="2">
    <location>
        <begin position="27"/>
        <end position="36"/>
    </location>
</feature>
<feature type="compositionally biased region" description="Polar residues" evidence="2">
    <location>
        <begin position="132"/>
        <end position="142"/>
    </location>
</feature>
<evidence type="ECO:0000256" key="3">
    <source>
        <dbReference type="SAM" id="Phobius"/>
    </source>
</evidence>
<evidence type="ECO:0000313" key="6">
    <source>
        <dbReference type="Proteomes" id="UP001498771"/>
    </source>
</evidence>
<dbReference type="InterPro" id="IPR053181">
    <property type="entry name" value="EcdB-like_regulator"/>
</dbReference>
<protein>
    <recommendedName>
        <fullName evidence="4">Xylanolytic transcriptional activator regulatory domain-containing protein</fullName>
    </recommendedName>
</protein>
<keyword evidence="3" id="KW-1133">Transmembrane helix</keyword>